<dbReference type="Proteomes" id="UP000309454">
    <property type="component" value="Unassembled WGS sequence"/>
</dbReference>
<evidence type="ECO:0000256" key="3">
    <source>
        <dbReference type="ARBA" id="ARBA00023125"/>
    </source>
</evidence>
<dbReference type="InterPro" id="IPR036388">
    <property type="entry name" value="WH-like_DNA-bd_sf"/>
</dbReference>
<proteinExistence type="inferred from homology"/>
<dbReference type="GO" id="GO:0003677">
    <property type="term" value="F:DNA binding"/>
    <property type="evidence" value="ECO:0007669"/>
    <property type="project" value="UniProtKB-KW"/>
</dbReference>
<reference evidence="7 8" key="1">
    <citation type="submission" date="2019-04" db="EMBL/GenBank/DDBJ databases">
        <title>Microbes associate with the intestines of laboratory mice.</title>
        <authorList>
            <person name="Navarre W."/>
            <person name="Wong E."/>
            <person name="Huang K.C."/>
            <person name="Tropini C."/>
            <person name="Ng K."/>
            <person name="Yu B."/>
        </authorList>
    </citation>
    <scope>NUCLEOTIDE SEQUENCE [LARGE SCALE GENOMIC DNA]</scope>
    <source>
        <strain evidence="7 8">NM48_B13</strain>
    </source>
</reference>
<dbReference type="Pfam" id="PF00126">
    <property type="entry name" value="HTH_1"/>
    <property type="match status" value="1"/>
</dbReference>
<dbReference type="Pfam" id="PF03466">
    <property type="entry name" value="LysR_substrate"/>
    <property type="match status" value="1"/>
</dbReference>
<evidence type="ECO:0000256" key="2">
    <source>
        <dbReference type="ARBA" id="ARBA00023015"/>
    </source>
</evidence>
<dbReference type="RefSeq" id="WP_123185684.1">
    <property type="nucleotide sequence ID" value="NZ_CANPEU010000003.1"/>
</dbReference>
<dbReference type="GO" id="GO:0032993">
    <property type="term" value="C:protein-DNA complex"/>
    <property type="evidence" value="ECO:0007669"/>
    <property type="project" value="TreeGrafter"/>
</dbReference>
<dbReference type="PANTHER" id="PTHR30346">
    <property type="entry name" value="TRANSCRIPTIONAL DUAL REGULATOR HCAR-RELATED"/>
    <property type="match status" value="1"/>
</dbReference>
<dbReference type="OrthoDB" id="3176554at2"/>
<dbReference type="InterPro" id="IPR005119">
    <property type="entry name" value="LysR_subst-bd"/>
</dbReference>
<keyword evidence="4" id="KW-0804">Transcription</keyword>
<dbReference type="PROSITE" id="PS50931">
    <property type="entry name" value="HTH_LYSR"/>
    <property type="match status" value="1"/>
</dbReference>
<comment type="similarity">
    <text evidence="1">Belongs to the LysR transcriptional regulatory family.</text>
</comment>
<sequence length="307" mass="34324">MTLQQLRYLIAVAEYGSINKAAASLYASQSNLSTAIKDLERELGITIFTRNNRGVALTNDGAELVSYARQVMEQVSMIEERYSPAQQSFARLAVSTQHYAFSLQAFMEVADRFAGDEYDFILRETTTAQIISDVATFRSDAGILYLDSFNERVLMKAFADSHLTFTPLFSARTHVFMSEKHPLAKSAVLKLEDLADYPRYSFEQGPSASLYYAEEPLAYLPHSKNIAITDRGTLTNLLANHSGYTLSTGVLSEEMHTGIVSIPLEEEITMTVGYLMHSQRNASPLLVAYLEQLREVIRQNPTVSSQE</sequence>
<dbReference type="AlphaFoldDB" id="A0A3N0AAL7"/>
<evidence type="ECO:0000313" key="9">
    <source>
        <dbReference type="Proteomes" id="UP000530850"/>
    </source>
</evidence>
<dbReference type="PANTHER" id="PTHR30346:SF0">
    <property type="entry name" value="HCA OPERON TRANSCRIPTIONAL ACTIVATOR HCAR"/>
    <property type="match status" value="1"/>
</dbReference>
<evidence type="ECO:0000256" key="4">
    <source>
        <dbReference type="ARBA" id="ARBA00023163"/>
    </source>
</evidence>
<dbReference type="EMBL" id="JACHYA010000004">
    <property type="protein sequence ID" value="MBB3171601.1"/>
    <property type="molecule type" value="Genomic_DNA"/>
</dbReference>
<comment type="caution">
    <text evidence="7">The sequence shown here is derived from an EMBL/GenBank/DDBJ whole genome shotgun (WGS) entry which is preliminary data.</text>
</comment>
<reference evidence="6 9" key="2">
    <citation type="submission" date="2020-08" db="EMBL/GenBank/DDBJ databases">
        <title>Sequencing the genomes of 1000 actinobacteria strains.</title>
        <authorList>
            <person name="Klenk H.-P."/>
        </authorList>
    </citation>
    <scope>NUCLEOTIDE SEQUENCE [LARGE SCALE GENOMIC DNA]</scope>
    <source>
        <strain evidence="6 9">DSM 22242</strain>
    </source>
</reference>
<organism evidence="7 8">
    <name type="scientific">Parvibacter caecicola</name>
    <dbReference type="NCBI Taxonomy" id="747645"/>
    <lineage>
        <taxon>Bacteria</taxon>
        <taxon>Bacillati</taxon>
        <taxon>Actinomycetota</taxon>
        <taxon>Coriobacteriia</taxon>
        <taxon>Coriobacteriales</taxon>
        <taxon>Coriobacteriaceae</taxon>
        <taxon>Parvibacter</taxon>
    </lineage>
</organism>
<dbReference type="EMBL" id="SSTM01000004">
    <property type="protein sequence ID" value="TJW10251.1"/>
    <property type="molecule type" value="Genomic_DNA"/>
</dbReference>
<dbReference type="SUPFAM" id="SSF53850">
    <property type="entry name" value="Periplasmic binding protein-like II"/>
    <property type="match status" value="1"/>
</dbReference>
<dbReference type="GeneID" id="93356983"/>
<dbReference type="Proteomes" id="UP000530850">
    <property type="component" value="Unassembled WGS sequence"/>
</dbReference>
<evidence type="ECO:0000259" key="5">
    <source>
        <dbReference type="PROSITE" id="PS50931"/>
    </source>
</evidence>
<evidence type="ECO:0000313" key="8">
    <source>
        <dbReference type="Proteomes" id="UP000309454"/>
    </source>
</evidence>
<dbReference type="Gene3D" id="1.10.10.10">
    <property type="entry name" value="Winged helix-like DNA-binding domain superfamily/Winged helix DNA-binding domain"/>
    <property type="match status" value="1"/>
</dbReference>
<accession>A0A3N0AAL7</accession>
<dbReference type="InterPro" id="IPR036390">
    <property type="entry name" value="WH_DNA-bd_sf"/>
</dbReference>
<keyword evidence="3 6" id="KW-0238">DNA-binding</keyword>
<gene>
    <name evidence="7" type="ORF">E5982_06755</name>
    <name evidence="6" type="ORF">FHR31_001421</name>
</gene>
<keyword evidence="8" id="KW-1185">Reference proteome</keyword>
<keyword evidence="2" id="KW-0805">Transcription regulation</keyword>
<dbReference type="FunFam" id="1.10.10.10:FF:000001">
    <property type="entry name" value="LysR family transcriptional regulator"/>
    <property type="match status" value="1"/>
</dbReference>
<dbReference type="GO" id="GO:0003700">
    <property type="term" value="F:DNA-binding transcription factor activity"/>
    <property type="evidence" value="ECO:0007669"/>
    <property type="project" value="InterPro"/>
</dbReference>
<dbReference type="Gene3D" id="3.40.190.10">
    <property type="entry name" value="Periplasmic binding protein-like II"/>
    <property type="match status" value="2"/>
</dbReference>
<dbReference type="CDD" id="cd05466">
    <property type="entry name" value="PBP2_LTTR_substrate"/>
    <property type="match status" value="1"/>
</dbReference>
<protein>
    <submittedName>
        <fullName evidence="6">DNA-binding transcriptional LysR family regulator</fullName>
    </submittedName>
    <submittedName>
        <fullName evidence="7">LysR family transcriptional regulator</fullName>
    </submittedName>
</protein>
<dbReference type="PRINTS" id="PR00039">
    <property type="entry name" value="HTHLYSR"/>
</dbReference>
<evidence type="ECO:0000313" key="7">
    <source>
        <dbReference type="EMBL" id="TJW10251.1"/>
    </source>
</evidence>
<evidence type="ECO:0000256" key="1">
    <source>
        <dbReference type="ARBA" id="ARBA00009437"/>
    </source>
</evidence>
<evidence type="ECO:0000313" key="6">
    <source>
        <dbReference type="EMBL" id="MBB3171601.1"/>
    </source>
</evidence>
<dbReference type="InterPro" id="IPR000847">
    <property type="entry name" value="LysR_HTH_N"/>
</dbReference>
<dbReference type="SUPFAM" id="SSF46785">
    <property type="entry name" value="Winged helix' DNA-binding domain"/>
    <property type="match status" value="1"/>
</dbReference>
<name>A0A3N0AAL7_9ACTN</name>
<feature type="domain" description="HTH lysR-type" evidence="5">
    <location>
        <begin position="1"/>
        <end position="58"/>
    </location>
</feature>